<keyword evidence="4" id="KW-1185">Reference proteome</keyword>
<evidence type="ECO:0000313" key="3">
    <source>
        <dbReference type="EMBL" id="MDQ0289751.1"/>
    </source>
</evidence>
<name>A0AAE4ANK8_9BACT</name>
<protein>
    <submittedName>
        <fullName evidence="3">Uncharacterized protein</fullName>
    </submittedName>
</protein>
<keyword evidence="2" id="KW-0812">Transmembrane</keyword>
<proteinExistence type="predicted"/>
<accession>A0AAE4ANK8</accession>
<organism evidence="3 4">
    <name type="scientific">Oligosphaera ethanolica</name>
    <dbReference type="NCBI Taxonomy" id="760260"/>
    <lineage>
        <taxon>Bacteria</taxon>
        <taxon>Pseudomonadati</taxon>
        <taxon>Lentisphaerota</taxon>
        <taxon>Oligosphaeria</taxon>
        <taxon>Oligosphaerales</taxon>
        <taxon>Oligosphaeraceae</taxon>
        <taxon>Oligosphaera</taxon>
    </lineage>
</organism>
<keyword evidence="2" id="KW-1133">Transmembrane helix</keyword>
<sequence>MYTPALRWDNLPETHGPPPPSHPTLISATFAAACFIGVTIHAAGETGRVRSAWMTRTVY</sequence>
<feature type="region of interest" description="Disordered" evidence="1">
    <location>
        <begin position="1"/>
        <end position="23"/>
    </location>
</feature>
<dbReference type="EMBL" id="JAUSVL010000001">
    <property type="protein sequence ID" value="MDQ0289751.1"/>
    <property type="molecule type" value="Genomic_DNA"/>
</dbReference>
<dbReference type="RefSeq" id="WP_307261205.1">
    <property type="nucleotide sequence ID" value="NZ_JAUSVL010000001.1"/>
</dbReference>
<dbReference type="AlphaFoldDB" id="A0AAE4ANK8"/>
<reference evidence="3" key="1">
    <citation type="submission" date="2023-07" db="EMBL/GenBank/DDBJ databases">
        <title>Genomic Encyclopedia of Type Strains, Phase IV (KMG-IV): sequencing the most valuable type-strain genomes for metagenomic binning, comparative biology and taxonomic classification.</title>
        <authorList>
            <person name="Goeker M."/>
        </authorList>
    </citation>
    <scope>NUCLEOTIDE SEQUENCE</scope>
    <source>
        <strain evidence="3">DSM 24202</strain>
    </source>
</reference>
<comment type="caution">
    <text evidence="3">The sequence shown here is derived from an EMBL/GenBank/DDBJ whole genome shotgun (WGS) entry which is preliminary data.</text>
</comment>
<gene>
    <name evidence="3" type="ORF">J3R75_001858</name>
</gene>
<dbReference type="Proteomes" id="UP001238163">
    <property type="component" value="Unassembled WGS sequence"/>
</dbReference>
<feature type="transmembrane region" description="Helical" evidence="2">
    <location>
        <begin position="25"/>
        <end position="44"/>
    </location>
</feature>
<keyword evidence="2" id="KW-0472">Membrane</keyword>
<evidence type="ECO:0000256" key="1">
    <source>
        <dbReference type="SAM" id="MobiDB-lite"/>
    </source>
</evidence>
<dbReference type="PROSITE" id="PS51257">
    <property type="entry name" value="PROKAR_LIPOPROTEIN"/>
    <property type="match status" value="1"/>
</dbReference>
<evidence type="ECO:0000313" key="4">
    <source>
        <dbReference type="Proteomes" id="UP001238163"/>
    </source>
</evidence>
<evidence type="ECO:0000256" key="2">
    <source>
        <dbReference type="SAM" id="Phobius"/>
    </source>
</evidence>